<dbReference type="GO" id="GO:0010183">
    <property type="term" value="P:pollen tube guidance"/>
    <property type="evidence" value="ECO:0007669"/>
    <property type="project" value="TreeGrafter"/>
</dbReference>
<gene>
    <name evidence="4" type="ORF">OLC1_LOCUS17750</name>
</gene>
<feature type="transmembrane region" description="Helical" evidence="2">
    <location>
        <begin position="445"/>
        <end position="470"/>
    </location>
</feature>
<dbReference type="Proteomes" id="UP001161247">
    <property type="component" value="Chromosome 6"/>
</dbReference>
<dbReference type="PANTHER" id="PTHR37253">
    <property type="entry name" value="PROTEIN GAMETE EXPRESSED 3"/>
    <property type="match status" value="1"/>
</dbReference>
<proteinExistence type="predicted"/>
<dbReference type="EMBL" id="OX459123">
    <property type="protein sequence ID" value="CAI9109987.1"/>
    <property type="molecule type" value="Genomic_DNA"/>
</dbReference>
<accession>A0AAV1DSH1</accession>
<evidence type="ECO:0000313" key="5">
    <source>
        <dbReference type="Proteomes" id="UP001161247"/>
    </source>
</evidence>
<protein>
    <submittedName>
        <fullName evidence="4">OLC1v1009937C1</fullName>
    </submittedName>
</protein>
<feature type="region of interest" description="Disordered" evidence="1">
    <location>
        <begin position="581"/>
        <end position="654"/>
    </location>
</feature>
<evidence type="ECO:0000313" key="4">
    <source>
        <dbReference type="EMBL" id="CAI9109987.1"/>
    </source>
</evidence>
<feature type="compositionally biased region" description="Acidic residues" evidence="1">
    <location>
        <begin position="594"/>
        <end position="605"/>
    </location>
</feature>
<evidence type="ECO:0000256" key="1">
    <source>
        <dbReference type="SAM" id="MobiDB-lite"/>
    </source>
</evidence>
<reference evidence="4" key="1">
    <citation type="submission" date="2023-03" db="EMBL/GenBank/DDBJ databases">
        <authorList>
            <person name="Julca I."/>
        </authorList>
    </citation>
    <scope>NUCLEOTIDE SEQUENCE</scope>
</reference>
<sequence>MVFPPLLLLLLSLRTMALADRVLPFPIFSRSISASEPSKKAASPLAKPLIGDDRRVYICSEKNFFAFENNGSIAWTINLNYTCNTNIAPVQGGSSKIYLVAENRVLKVNPFNVGTSESAVEEFFGPEPEEIIGLDVSVSSSCVIINVRNRGLFAYRLYGQMIWSAGPLIYQHGYRQGCKNNVTDCSFSSSPVIDHCEASIYVSNNQGELYSLSVRSPHFKWIQDLSSYGTRFRVTPANNGLLYVTMPAQALLLALDVSTGQILWQGSFGPLFSEDYAPIVDSNGWISLGSLDGFLYSFSPTGFCKKFPESVSPDFVIQVSPLIDCSGYGVYVSQTEMDGKVGHTLGNHTYMSALKPKRVLFVMIIPATGAVYWSESYPPGQFSQNLSLSDLQHFKLDESTLLAFMVSSSIGSPFSCRSTRQKLASSCSQTSAKYISIYTGNEKTILLFLLFETTVLITLAALVRFCCIFWKKNKLQIHGLGKFLEKRHSLRLQKKAFDRTITELEQKSAEEAVANEVLEKLGVLVKEREGIQRKLSTSYSLGRDGAGLRPKSSLLPLYNGKRRSYSFQGARKESVTIFHTYSDTSSSDGSSENATDEDTQDEETELSDKAKGKAPIEFYSSTDEEFHETQFQSFQTSPSPSSISGSSSKCYENPLFIEHPSHEIVEAGKVDEGQMQEFAETGSRSIRRRTLPSTD</sequence>
<organism evidence="4 5">
    <name type="scientific">Oldenlandia corymbosa var. corymbosa</name>
    <dbReference type="NCBI Taxonomy" id="529605"/>
    <lineage>
        <taxon>Eukaryota</taxon>
        <taxon>Viridiplantae</taxon>
        <taxon>Streptophyta</taxon>
        <taxon>Embryophyta</taxon>
        <taxon>Tracheophyta</taxon>
        <taxon>Spermatophyta</taxon>
        <taxon>Magnoliopsida</taxon>
        <taxon>eudicotyledons</taxon>
        <taxon>Gunneridae</taxon>
        <taxon>Pentapetalae</taxon>
        <taxon>asterids</taxon>
        <taxon>lamiids</taxon>
        <taxon>Gentianales</taxon>
        <taxon>Rubiaceae</taxon>
        <taxon>Rubioideae</taxon>
        <taxon>Spermacoceae</taxon>
        <taxon>Hedyotis-Oldenlandia complex</taxon>
        <taxon>Oldenlandia</taxon>
    </lineage>
</organism>
<dbReference type="Gene3D" id="2.130.10.10">
    <property type="entry name" value="YVTN repeat-like/Quinoprotein amine dehydrogenase"/>
    <property type="match status" value="1"/>
</dbReference>
<evidence type="ECO:0000256" key="2">
    <source>
        <dbReference type="SAM" id="Phobius"/>
    </source>
</evidence>
<keyword evidence="3" id="KW-0732">Signal</keyword>
<dbReference type="GO" id="GO:0005886">
    <property type="term" value="C:plasma membrane"/>
    <property type="evidence" value="ECO:0007669"/>
    <property type="project" value="TreeGrafter"/>
</dbReference>
<dbReference type="InterPro" id="IPR045301">
    <property type="entry name" value="GEX3-like"/>
</dbReference>
<name>A0AAV1DSH1_OLDCO</name>
<keyword evidence="2" id="KW-0472">Membrane</keyword>
<dbReference type="InterPro" id="IPR015943">
    <property type="entry name" value="WD40/YVTN_repeat-like_dom_sf"/>
</dbReference>
<dbReference type="InterPro" id="IPR011047">
    <property type="entry name" value="Quinoprotein_ADH-like_sf"/>
</dbReference>
<feature type="compositionally biased region" description="Low complexity" evidence="1">
    <location>
        <begin position="582"/>
        <end position="591"/>
    </location>
</feature>
<dbReference type="PANTHER" id="PTHR37253:SF1">
    <property type="entry name" value="PROTEIN GAMETE EXPRESSED 3"/>
    <property type="match status" value="1"/>
</dbReference>
<keyword evidence="2" id="KW-0812">Transmembrane</keyword>
<feature type="signal peptide" evidence="3">
    <location>
        <begin position="1"/>
        <end position="19"/>
    </location>
</feature>
<keyword evidence="2" id="KW-1133">Transmembrane helix</keyword>
<feature type="compositionally biased region" description="Low complexity" evidence="1">
    <location>
        <begin position="629"/>
        <end position="648"/>
    </location>
</feature>
<dbReference type="AlphaFoldDB" id="A0AAV1DSH1"/>
<feature type="chain" id="PRO_5043538864" evidence="3">
    <location>
        <begin position="20"/>
        <end position="695"/>
    </location>
</feature>
<keyword evidence="5" id="KW-1185">Reference proteome</keyword>
<dbReference type="GO" id="GO:0009793">
    <property type="term" value="P:embryo development ending in seed dormancy"/>
    <property type="evidence" value="ECO:0007669"/>
    <property type="project" value="TreeGrafter"/>
</dbReference>
<dbReference type="SUPFAM" id="SSF50998">
    <property type="entry name" value="Quinoprotein alcohol dehydrogenase-like"/>
    <property type="match status" value="1"/>
</dbReference>
<evidence type="ECO:0000256" key="3">
    <source>
        <dbReference type="SAM" id="SignalP"/>
    </source>
</evidence>